<dbReference type="GO" id="GO:0003676">
    <property type="term" value="F:nucleic acid binding"/>
    <property type="evidence" value="ECO:0007669"/>
    <property type="project" value="InterPro"/>
</dbReference>
<feature type="domain" description="SAP" evidence="8">
    <location>
        <begin position="2"/>
        <end position="36"/>
    </location>
</feature>
<evidence type="ECO:0000313" key="9">
    <source>
        <dbReference type="EMBL" id="GEM09535.1"/>
    </source>
</evidence>
<dbReference type="InterPro" id="IPR003034">
    <property type="entry name" value="SAP_dom"/>
</dbReference>
<dbReference type="CDD" id="cd06133">
    <property type="entry name" value="ERI-1_3'hExo_like"/>
    <property type="match status" value="1"/>
</dbReference>
<dbReference type="Pfam" id="PF00929">
    <property type="entry name" value="RNase_T"/>
    <property type="match status" value="1"/>
</dbReference>
<evidence type="ECO:0000256" key="3">
    <source>
        <dbReference type="ARBA" id="ARBA00022722"/>
    </source>
</evidence>
<dbReference type="PROSITE" id="PS50800">
    <property type="entry name" value="SAP"/>
    <property type="match status" value="1"/>
</dbReference>
<dbReference type="GO" id="GO:0000175">
    <property type="term" value="F:3'-5'-RNA exonuclease activity"/>
    <property type="evidence" value="ECO:0007669"/>
    <property type="project" value="InterPro"/>
</dbReference>
<evidence type="ECO:0000256" key="2">
    <source>
        <dbReference type="ARBA" id="ARBA00022490"/>
    </source>
</evidence>
<dbReference type="AlphaFoldDB" id="A0A511KHW2"/>
<evidence type="ECO:0000256" key="7">
    <source>
        <dbReference type="SAM" id="MobiDB-lite"/>
    </source>
</evidence>
<comment type="subcellular location">
    <subcellularLocation>
        <location evidence="1">Cytoplasm</location>
    </subcellularLocation>
</comment>
<accession>A0A511KHW2</accession>
<feature type="region of interest" description="Disordered" evidence="7">
    <location>
        <begin position="21"/>
        <end position="57"/>
    </location>
</feature>
<keyword evidence="6" id="KW-0943">RNA-mediated gene silencing</keyword>
<comment type="caution">
    <text evidence="9">The sequence shown here is derived from an EMBL/GenBank/DDBJ whole genome shotgun (WGS) entry which is preliminary data.</text>
</comment>
<evidence type="ECO:0000313" key="10">
    <source>
        <dbReference type="Proteomes" id="UP000321518"/>
    </source>
</evidence>
<sequence>MSRPATVAELREALDELSLDSRGNKDTLRKRLARATRSLSRSSSPARPPARKRQTRPPDQLFDSFLVFDVEATCEEIEEPWGKLAFAYPNEIIEWPVILLQWRKKRRRNGPPSEVNDEEVDADEDDWELVQTAEFHSFVRPTWRPRLSAFCTELTGIKQHDVDSAPTFAQLCRNFHRDFVVNYNLFSSENKTVWVTDGPWDLRDFVAKTCYLSGTPRPPWLAGEIVDLRLLVSSFFAGLKKGTNEPGPLDGKLSNAFEPLALEEEELQTDSADLPPALDTQPLPTPNAGPLSASSSNLIPSTSTSPDRPTPAYLPSHQLTAPSSLSLPSVLDSLTLAPFSGRLHSGLSDARNASRILIDLAHRGVVLQTNRRVPEGGKGGKERRWGWMKGGEGARRIDWKGFLEKERARLTTREAESAGGWAQKTQG</sequence>
<reference evidence="9 10" key="1">
    <citation type="submission" date="2019-07" db="EMBL/GenBank/DDBJ databases">
        <title>Rhodotorula toruloides NBRC10032 genome sequencing.</title>
        <authorList>
            <person name="Shida Y."/>
            <person name="Takaku H."/>
            <person name="Ogasawara W."/>
            <person name="Mori K."/>
        </authorList>
    </citation>
    <scope>NUCLEOTIDE SEQUENCE [LARGE SCALE GENOMIC DNA]</scope>
    <source>
        <strain evidence="9 10">NBRC10032</strain>
    </source>
</reference>
<dbReference type="InterPro" id="IPR047201">
    <property type="entry name" value="ERI-1_3'hExo-like"/>
</dbReference>
<evidence type="ECO:0000259" key="8">
    <source>
        <dbReference type="PROSITE" id="PS50800"/>
    </source>
</evidence>
<dbReference type="GO" id="GO:0005737">
    <property type="term" value="C:cytoplasm"/>
    <property type="evidence" value="ECO:0007669"/>
    <property type="project" value="UniProtKB-SubCell"/>
</dbReference>
<dbReference type="InterPro" id="IPR036397">
    <property type="entry name" value="RNaseH_sf"/>
</dbReference>
<evidence type="ECO:0000256" key="5">
    <source>
        <dbReference type="ARBA" id="ARBA00022839"/>
    </source>
</evidence>
<evidence type="ECO:0000256" key="6">
    <source>
        <dbReference type="ARBA" id="ARBA00023158"/>
    </source>
</evidence>
<feature type="compositionally biased region" description="Low complexity" evidence="7">
    <location>
        <begin position="35"/>
        <end position="45"/>
    </location>
</feature>
<dbReference type="InterPro" id="IPR012337">
    <property type="entry name" value="RNaseH-like_sf"/>
</dbReference>
<organism evidence="9 10">
    <name type="scientific">Rhodotorula toruloides</name>
    <name type="common">Yeast</name>
    <name type="synonym">Rhodosporidium toruloides</name>
    <dbReference type="NCBI Taxonomy" id="5286"/>
    <lineage>
        <taxon>Eukaryota</taxon>
        <taxon>Fungi</taxon>
        <taxon>Dikarya</taxon>
        <taxon>Basidiomycota</taxon>
        <taxon>Pucciniomycotina</taxon>
        <taxon>Microbotryomycetes</taxon>
        <taxon>Sporidiobolales</taxon>
        <taxon>Sporidiobolaceae</taxon>
        <taxon>Rhodotorula</taxon>
    </lineage>
</organism>
<dbReference type="SMART" id="SM00479">
    <property type="entry name" value="EXOIII"/>
    <property type="match status" value="1"/>
</dbReference>
<gene>
    <name evidence="9" type="ORF">Rt10032_c08g3552</name>
</gene>
<dbReference type="OrthoDB" id="448399at2759"/>
<keyword evidence="5" id="KW-0269">Exonuclease</keyword>
<dbReference type="SUPFAM" id="SSF53098">
    <property type="entry name" value="Ribonuclease H-like"/>
    <property type="match status" value="1"/>
</dbReference>
<keyword evidence="4" id="KW-0378">Hydrolase</keyword>
<dbReference type="InterPro" id="IPR013520">
    <property type="entry name" value="Ribonucl_H"/>
</dbReference>
<dbReference type="InterPro" id="IPR051274">
    <property type="entry name" value="3-5_Exoribonuclease"/>
</dbReference>
<dbReference type="EMBL" id="BJWK01000008">
    <property type="protein sequence ID" value="GEM09535.1"/>
    <property type="molecule type" value="Genomic_DNA"/>
</dbReference>
<keyword evidence="3" id="KW-0540">Nuclease</keyword>
<evidence type="ECO:0000256" key="1">
    <source>
        <dbReference type="ARBA" id="ARBA00004496"/>
    </source>
</evidence>
<evidence type="ECO:0000256" key="4">
    <source>
        <dbReference type="ARBA" id="ARBA00022801"/>
    </source>
</evidence>
<dbReference type="PANTHER" id="PTHR23044">
    <property type="entry name" value="3'-5' EXONUCLEASE ERI1-RELATED"/>
    <property type="match status" value="1"/>
</dbReference>
<dbReference type="GO" id="GO:0031047">
    <property type="term" value="P:regulatory ncRNA-mediated gene silencing"/>
    <property type="evidence" value="ECO:0007669"/>
    <property type="project" value="UniProtKB-KW"/>
</dbReference>
<name>A0A511KHW2_RHOTO</name>
<keyword evidence="2" id="KW-0963">Cytoplasm</keyword>
<dbReference type="Proteomes" id="UP000321518">
    <property type="component" value="Unassembled WGS sequence"/>
</dbReference>
<protein>
    <submittedName>
        <fullName evidence="9">Double-strand siRNA ribonuclease</fullName>
    </submittedName>
</protein>
<feature type="region of interest" description="Disordered" evidence="7">
    <location>
        <begin position="265"/>
        <end position="317"/>
    </location>
</feature>
<proteinExistence type="predicted"/>
<dbReference type="Gene3D" id="3.30.420.10">
    <property type="entry name" value="Ribonuclease H-like superfamily/Ribonuclease H"/>
    <property type="match status" value="1"/>
</dbReference>
<feature type="compositionally biased region" description="Low complexity" evidence="7">
    <location>
        <begin position="290"/>
        <end position="311"/>
    </location>
</feature>
<dbReference type="PANTHER" id="PTHR23044:SF61">
    <property type="entry name" value="3'-5' EXORIBONUCLEASE 1-RELATED"/>
    <property type="match status" value="1"/>
</dbReference>